<evidence type="ECO:0000256" key="1">
    <source>
        <dbReference type="SAM" id="MobiDB-lite"/>
    </source>
</evidence>
<keyword evidence="2" id="KW-0812">Transmembrane</keyword>
<gene>
    <name evidence="3" type="ORF">DM02DRAFT_608887</name>
</gene>
<dbReference type="Proteomes" id="UP000244855">
    <property type="component" value="Unassembled WGS sequence"/>
</dbReference>
<feature type="compositionally biased region" description="Basic and acidic residues" evidence="1">
    <location>
        <begin position="74"/>
        <end position="85"/>
    </location>
</feature>
<dbReference type="OrthoDB" id="203796at2759"/>
<keyword evidence="2" id="KW-1133">Transmembrane helix</keyword>
<feature type="compositionally biased region" description="Low complexity" evidence="1">
    <location>
        <begin position="49"/>
        <end position="62"/>
    </location>
</feature>
<proteinExistence type="predicted"/>
<feature type="transmembrane region" description="Helical" evidence="2">
    <location>
        <begin position="285"/>
        <end position="305"/>
    </location>
</feature>
<protein>
    <submittedName>
        <fullName evidence="3">Uncharacterized protein</fullName>
    </submittedName>
</protein>
<name>A0A2V1EBD3_9PLEO</name>
<accession>A0A2V1EBD3</accession>
<dbReference type="AlphaFoldDB" id="A0A2V1EBD3"/>
<keyword evidence="2" id="KW-0472">Membrane</keyword>
<evidence type="ECO:0000256" key="2">
    <source>
        <dbReference type="SAM" id="Phobius"/>
    </source>
</evidence>
<reference evidence="3 4" key="1">
    <citation type="journal article" date="2018" name="Sci. Rep.">
        <title>Comparative genomics provides insights into the lifestyle and reveals functional heterogeneity of dark septate endophytic fungi.</title>
        <authorList>
            <person name="Knapp D.G."/>
            <person name="Nemeth J.B."/>
            <person name="Barry K."/>
            <person name="Hainaut M."/>
            <person name="Henrissat B."/>
            <person name="Johnson J."/>
            <person name="Kuo A."/>
            <person name="Lim J.H.P."/>
            <person name="Lipzen A."/>
            <person name="Nolan M."/>
            <person name="Ohm R.A."/>
            <person name="Tamas L."/>
            <person name="Grigoriev I.V."/>
            <person name="Spatafora J.W."/>
            <person name="Nagy L.G."/>
            <person name="Kovacs G.M."/>
        </authorList>
    </citation>
    <scope>NUCLEOTIDE SEQUENCE [LARGE SCALE GENOMIC DNA]</scope>
    <source>
        <strain evidence="3 4">DSE2036</strain>
    </source>
</reference>
<dbReference type="PANTHER" id="PTHR37848:SF1">
    <property type="entry name" value="SUN DOMAIN-CONTAINING PROTEIN"/>
    <property type="match status" value="1"/>
</dbReference>
<evidence type="ECO:0000313" key="3">
    <source>
        <dbReference type="EMBL" id="PVI07349.1"/>
    </source>
</evidence>
<dbReference type="PANTHER" id="PTHR37848">
    <property type="entry name" value="EXPRESSED PROTEIN"/>
    <property type="match status" value="1"/>
</dbReference>
<feature type="region of interest" description="Disordered" evidence="1">
    <location>
        <begin position="1"/>
        <end position="85"/>
    </location>
</feature>
<organism evidence="3 4">
    <name type="scientific">Periconia macrospinosa</name>
    <dbReference type="NCBI Taxonomy" id="97972"/>
    <lineage>
        <taxon>Eukaryota</taxon>
        <taxon>Fungi</taxon>
        <taxon>Dikarya</taxon>
        <taxon>Ascomycota</taxon>
        <taxon>Pezizomycotina</taxon>
        <taxon>Dothideomycetes</taxon>
        <taxon>Pleosporomycetidae</taxon>
        <taxon>Pleosporales</taxon>
        <taxon>Massarineae</taxon>
        <taxon>Periconiaceae</taxon>
        <taxon>Periconia</taxon>
    </lineage>
</organism>
<keyword evidence="4" id="KW-1185">Reference proteome</keyword>
<dbReference type="EMBL" id="KZ805304">
    <property type="protein sequence ID" value="PVI07349.1"/>
    <property type="molecule type" value="Genomic_DNA"/>
</dbReference>
<evidence type="ECO:0000313" key="4">
    <source>
        <dbReference type="Proteomes" id="UP000244855"/>
    </source>
</evidence>
<sequence length="421" mass="47818">MGKPSNLDVPRGSGYRDDAEALSLHTTPDDYDYDDVPDTQGLLPPSYNESQGESSGASASDSVAVNRHTLPQTGRKDHNRDVTIKNGHPEVCENVIVMDPQYDHDPVYLEKGIRDFAQMAPSPLIYIMGTHQETTRHLNSDKREKKTVTDFRIVIPIQQYLRRNMERGDTSQMKLTTVQNGEKTYRGTVFKTRAPGVKQDIEVGTPPPTLTEWCHRFCASSKMLRIFRLERPVTGLDTGYLRNRIEGLIRATNYRGYISVTFPVEEKNIDIYNSSRINELRVTTWVRWVFFLTFLWIFSWPALYFGTKRYSVVRAEWPFSTTDATGRKQYTTISEEQWFGKWEVAIRRLVLGQYEGEASPEVLAGVCARAEDPQMPGTLNTGMQGLDQAANLLTQGFRFARSVQTGESLGRSLQGGWGYDT</sequence>